<name>A0A1F6DGQ5_9BACT</name>
<dbReference type="EMBL" id="MFLF01000001">
    <property type="protein sequence ID" value="OGG60588.1"/>
    <property type="molecule type" value="Genomic_DNA"/>
</dbReference>
<dbReference type="STRING" id="1798492.A3C89_00065"/>
<gene>
    <name evidence="1" type="ORF">A3C89_00065</name>
</gene>
<reference evidence="1 2" key="1">
    <citation type="journal article" date="2016" name="Nat. Commun.">
        <title>Thousands of microbial genomes shed light on interconnected biogeochemical processes in an aquifer system.</title>
        <authorList>
            <person name="Anantharaman K."/>
            <person name="Brown C.T."/>
            <person name="Hug L.A."/>
            <person name="Sharon I."/>
            <person name="Castelle C.J."/>
            <person name="Probst A.J."/>
            <person name="Thomas B.C."/>
            <person name="Singh A."/>
            <person name="Wilkins M.J."/>
            <person name="Karaoz U."/>
            <person name="Brodie E.L."/>
            <person name="Williams K.H."/>
            <person name="Hubbard S.S."/>
            <person name="Banfield J.F."/>
        </authorList>
    </citation>
    <scope>NUCLEOTIDE SEQUENCE [LARGE SCALE GENOMIC DNA]</scope>
</reference>
<dbReference type="Proteomes" id="UP000178794">
    <property type="component" value="Unassembled WGS sequence"/>
</dbReference>
<comment type="caution">
    <text evidence="1">The sequence shown here is derived from an EMBL/GenBank/DDBJ whole genome shotgun (WGS) entry which is preliminary data.</text>
</comment>
<accession>A0A1F6DGQ5</accession>
<dbReference type="AlphaFoldDB" id="A0A1F6DGQ5"/>
<sequence>MNIEKAEKLFCDNATIGFGNDSFMMGFASGEHMTVYAFTPAHLKRFQQYLAYRVAEFEKANGEIITEPWSPDIKSPIQVKPKQAS</sequence>
<proteinExistence type="predicted"/>
<evidence type="ECO:0000313" key="2">
    <source>
        <dbReference type="Proteomes" id="UP000178794"/>
    </source>
</evidence>
<evidence type="ECO:0000313" key="1">
    <source>
        <dbReference type="EMBL" id="OGG60588.1"/>
    </source>
</evidence>
<protein>
    <submittedName>
        <fullName evidence="1">Uncharacterized protein</fullName>
    </submittedName>
</protein>
<organism evidence="1 2">
    <name type="scientific">Candidatus Kaiserbacteria bacterium RIFCSPHIGHO2_02_FULL_50_50</name>
    <dbReference type="NCBI Taxonomy" id="1798492"/>
    <lineage>
        <taxon>Bacteria</taxon>
        <taxon>Candidatus Kaiseribacteriota</taxon>
    </lineage>
</organism>